<dbReference type="GO" id="GO:0004672">
    <property type="term" value="F:protein kinase activity"/>
    <property type="evidence" value="ECO:0007669"/>
    <property type="project" value="InterPro"/>
</dbReference>
<dbReference type="SUPFAM" id="SSF56112">
    <property type="entry name" value="Protein kinase-like (PK-like)"/>
    <property type="match status" value="1"/>
</dbReference>
<dbReference type="AlphaFoldDB" id="A0A1W2TI47"/>
<feature type="compositionally biased region" description="Polar residues" evidence="1">
    <location>
        <begin position="482"/>
        <end position="493"/>
    </location>
</feature>
<gene>
    <name evidence="3" type="ORF">SAMD00023353_1601820</name>
</gene>
<reference evidence="3" key="1">
    <citation type="submission" date="2016-03" db="EMBL/GenBank/DDBJ databases">
        <title>Draft genome sequence of Rosellinia necatrix.</title>
        <authorList>
            <person name="Kanematsu S."/>
        </authorList>
    </citation>
    <scope>NUCLEOTIDE SEQUENCE [LARGE SCALE GENOMIC DNA]</scope>
    <source>
        <strain evidence="3">W97</strain>
    </source>
</reference>
<dbReference type="InterPro" id="IPR000719">
    <property type="entry name" value="Prot_kinase_dom"/>
</dbReference>
<dbReference type="Proteomes" id="UP000054516">
    <property type="component" value="Unassembled WGS sequence"/>
</dbReference>
<feature type="compositionally biased region" description="Basic and acidic residues" evidence="1">
    <location>
        <begin position="468"/>
        <end position="481"/>
    </location>
</feature>
<feature type="domain" description="Protein kinase" evidence="2">
    <location>
        <begin position="147"/>
        <end position="460"/>
    </location>
</feature>
<name>A0A1W2TI47_ROSNE</name>
<evidence type="ECO:0000256" key="1">
    <source>
        <dbReference type="SAM" id="MobiDB-lite"/>
    </source>
</evidence>
<feature type="region of interest" description="Disordered" evidence="1">
    <location>
        <begin position="468"/>
        <end position="559"/>
    </location>
</feature>
<feature type="compositionally biased region" description="Basic and acidic residues" evidence="1">
    <location>
        <begin position="527"/>
        <end position="536"/>
    </location>
</feature>
<dbReference type="PROSITE" id="PS50011">
    <property type="entry name" value="PROTEIN_KINASE_DOM"/>
    <property type="match status" value="1"/>
</dbReference>
<dbReference type="GO" id="GO:0005524">
    <property type="term" value="F:ATP binding"/>
    <property type="evidence" value="ECO:0007669"/>
    <property type="project" value="InterPro"/>
</dbReference>
<proteinExistence type="predicted"/>
<protein>
    <recommendedName>
        <fullName evidence="2">Protein kinase domain-containing protein</fullName>
    </recommendedName>
</protein>
<sequence length="559" mass="64135">MLSYPRSRFPPSLGPFPLELCYPPTPTKMRITNTKPWWKEFDRRVMCVRCYDTKKATIEGPGERERASVYCFLDTDTRREIFVAVPITFAHDEDYLNREEAVQLALKRCWDFLSPYSGFVALDLAGRIRVASPNPEAFIGVPRAGINTLISTVSWPVFTNIPEFRHLQTTKHTQLVEVDRLAPEVDEMEDVSRDNEKVVVKWLLGGLGFRWREMHALSSIPPHPHIVPLHRIVVQNFTERILGWSSKRVDGDDLEVDKSQFKLKWLKQLTDTIDYLHLELGIAHSDLQLKNMLVDRATDTLLLIDFENIVKASENEMQWDFNKVTWSVYEIVTHDSALVEKFIDDIDLDENPLGLLVHDPSMINEMPEWPVRTNLDCDSQTIRQYLQSWIQRRNALPKTTPKRQIPVSPDEAPKPSYYVKHNRRLRKARFKAIQKRQNKGQKEKELLLRAPMQWERLPYTQAYPDKAKEIADSAKSEESTSRECSTVPNTPTSGEKMEKRTAPDSEEEGPSPKRTKVSDTGTAFGGEEAHGRECTGTEKVMTSPSPKAPFPLATTNPPA</sequence>
<evidence type="ECO:0000259" key="2">
    <source>
        <dbReference type="PROSITE" id="PS50011"/>
    </source>
</evidence>
<evidence type="ECO:0000313" key="4">
    <source>
        <dbReference type="Proteomes" id="UP000054516"/>
    </source>
</evidence>
<dbReference type="Gene3D" id="1.10.510.10">
    <property type="entry name" value="Transferase(Phosphotransferase) domain 1"/>
    <property type="match status" value="1"/>
</dbReference>
<evidence type="ECO:0000313" key="3">
    <source>
        <dbReference type="EMBL" id="GAP87828.2"/>
    </source>
</evidence>
<dbReference type="InterPro" id="IPR011009">
    <property type="entry name" value="Kinase-like_dom_sf"/>
</dbReference>
<organism evidence="3">
    <name type="scientific">Rosellinia necatrix</name>
    <name type="common">White root-rot fungus</name>
    <dbReference type="NCBI Taxonomy" id="77044"/>
    <lineage>
        <taxon>Eukaryota</taxon>
        <taxon>Fungi</taxon>
        <taxon>Dikarya</taxon>
        <taxon>Ascomycota</taxon>
        <taxon>Pezizomycotina</taxon>
        <taxon>Sordariomycetes</taxon>
        <taxon>Xylariomycetidae</taxon>
        <taxon>Xylariales</taxon>
        <taxon>Xylariaceae</taxon>
        <taxon>Rosellinia</taxon>
    </lineage>
</organism>
<accession>A0A1W2TI47</accession>
<dbReference type="EMBL" id="DF977461">
    <property type="protein sequence ID" value="GAP87828.2"/>
    <property type="molecule type" value="Genomic_DNA"/>
</dbReference>
<dbReference type="OrthoDB" id="4062651at2759"/>
<keyword evidence="4" id="KW-1185">Reference proteome</keyword>
<dbReference type="STRING" id="77044.A0A1W2TI47"/>